<proteinExistence type="predicted"/>
<keyword evidence="3" id="KW-1185">Reference proteome</keyword>
<dbReference type="OrthoDB" id="9793061at2"/>
<dbReference type="SUPFAM" id="SSF48371">
    <property type="entry name" value="ARM repeat"/>
    <property type="match status" value="1"/>
</dbReference>
<dbReference type="Pfam" id="PF13646">
    <property type="entry name" value="HEAT_2"/>
    <property type="match status" value="1"/>
</dbReference>
<dbReference type="InterPro" id="IPR016024">
    <property type="entry name" value="ARM-type_fold"/>
</dbReference>
<keyword evidence="1" id="KW-0732">Signal</keyword>
<feature type="chain" id="PRO_5005792109" description="HEAT repeat domain-containing protein" evidence="1">
    <location>
        <begin position="22"/>
        <end position="370"/>
    </location>
</feature>
<organism evidence="2 3">
    <name type="scientific">Desulfuromonas soudanensis</name>
    <dbReference type="NCBI Taxonomy" id="1603606"/>
    <lineage>
        <taxon>Bacteria</taxon>
        <taxon>Pseudomonadati</taxon>
        <taxon>Thermodesulfobacteriota</taxon>
        <taxon>Desulfuromonadia</taxon>
        <taxon>Desulfuromonadales</taxon>
        <taxon>Desulfuromonadaceae</taxon>
        <taxon>Desulfuromonas</taxon>
    </lineage>
</organism>
<evidence type="ECO:0000313" key="3">
    <source>
        <dbReference type="Proteomes" id="UP000057158"/>
    </source>
</evidence>
<protein>
    <recommendedName>
        <fullName evidence="4">HEAT repeat domain-containing protein</fullName>
    </recommendedName>
</protein>
<dbReference type="PATRIC" id="fig|1603606.3.peg.3763"/>
<evidence type="ECO:0000256" key="1">
    <source>
        <dbReference type="SAM" id="SignalP"/>
    </source>
</evidence>
<dbReference type="Gene3D" id="1.25.10.10">
    <property type="entry name" value="Leucine-rich Repeat Variant"/>
    <property type="match status" value="1"/>
</dbReference>
<dbReference type="STRING" id="1603606.DSOUD_3494"/>
<dbReference type="AlphaFoldDB" id="A0A0M4D4D8"/>
<reference evidence="2 3" key="1">
    <citation type="submission" date="2015-07" db="EMBL/GenBank/DDBJ databases">
        <title>Isolation and Genomic Characterization of a Novel Halophilic Metal-Reducing Deltaproteobacterium from the Deep Subsurface.</title>
        <authorList>
            <person name="Badalamenti J.P."/>
            <person name="Summers Z.M."/>
            <person name="Gralnick J.A."/>
            <person name="Bond D.R."/>
        </authorList>
    </citation>
    <scope>NUCLEOTIDE SEQUENCE [LARGE SCALE GENOMIC DNA]</scope>
    <source>
        <strain evidence="2 3">WTL</strain>
    </source>
</reference>
<dbReference type="Proteomes" id="UP000057158">
    <property type="component" value="Chromosome"/>
</dbReference>
<dbReference type="KEGG" id="des:DSOUD_3494"/>
<accession>A0A0M4D4D8</accession>
<feature type="signal peptide" evidence="1">
    <location>
        <begin position="1"/>
        <end position="21"/>
    </location>
</feature>
<dbReference type="EMBL" id="CP010802">
    <property type="protein sequence ID" value="ALC18208.1"/>
    <property type="molecule type" value="Genomic_DNA"/>
</dbReference>
<gene>
    <name evidence="2" type="ORF">DSOUD_3494</name>
</gene>
<dbReference type="InterPro" id="IPR011989">
    <property type="entry name" value="ARM-like"/>
</dbReference>
<evidence type="ECO:0000313" key="2">
    <source>
        <dbReference type="EMBL" id="ALC18208.1"/>
    </source>
</evidence>
<evidence type="ECO:0008006" key="4">
    <source>
        <dbReference type="Google" id="ProtNLM"/>
    </source>
</evidence>
<sequence length="370" mass="41280">MKRYFAVAIALLLMGVMPLSAIPANTASDILAKIEVMATSEGDIDPSLSKTVTEDVGKYSADISADLLPKISNKNLSDRQLAVYVWALGLTKNPSAATSVQGLYRQSKSELVKGNCLRALVMIGGKPSEDFLLSELRGTSDKEGRFDLLNLLGQMQCDAALPAAEEILKQDPMTYYWQSIFVFGKMGDRAIPFLVERINSKDRNVRANAINVLGQWLIAPEAAPNMESRYWVEDDIELKGTILSSLEKTIPDLAKMKSVFDQIVTKEKNDQLLAFSRETLNNMEMMKTAIADFAKKKKSSAEVFQSEYAKLFNSAGKEGNYEAIGVYSTKNDEQKLKALRERILQRDSDEAFYDYQKINDIIIRNRLAAI</sequence>
<name>A0A0M4D4D8_9BACT</name>
<dbReference type="RefSeq" id="WP_053552141.1">
    <property type="nucleotide sequence ID" value="NZ_CP010802.1"/>
</dbReference>